<evidence type="ECO:0000256" key="5">
    <source>
        <dbReference type="ARBA" id="ARBA00004661"/>
    </source>
</evidence>
<dbReference type="GO" id="GO:0005737">
    <property type="term" value="C:cytoplasm"/>
    <property type="evidence" value="ECO:0007669"/>
    <property type="project" value="UniProtKB-SubCell"/>
</dbReference>
<organism evidence="21">
    <name type="scientific">Acidithiobacillus ferrivorans</name>
    <dbReference type="NCBI Taxonomy" id="160808"/>
    <lineage>
        <taxon>Bacteria</taxon>
        <taxon>Pseudomonadati</taxon>
        <taxon>Pseudomonadota</taxon>
        <taxon>Acidithiobacillia</taxon>
        <taxon>Acidithiobacillales</taxon>
        <taxon>Acidithiobacillaceae</taxon>
        <taxon>Acidithiobacillus</taxon>
    </lineage>
</organism>
<feature type="binding site" evidence="18">
    <location>
        <position position="247"/>
    </location>
    <ligand>
        <name>Zn(2+)</name>
        <dbReference type="ChEBI" id="CHEBI:29105"/>
    </ligand>
</feature>
<evidence type="ECO:0000256" key="12">
    <source>
        <dbReference type="ARBA" id="ARBA00022741"/>
    </source>
</evidence>
<dbReference type="EC" id="4.2.3.4" evidence="7 18"/>
<feature type="binding site" evidence="18">
    <location>
        <position position="142"/>
    </location>
    <ligand>
        <name>NAD(+)</name>
        <dbReference type="ChEBI" id="CHEBI:57540"/>
    </ligand>
</feature>
<keyword evidence="9 18" id="KW-0963">Cytoplasm</keyword>
<dbReference type="GO" id="GO:0009423">
    <property type="term" value="P:chorismate biosynthetic process"/>
    <property type="evidence" value="ECO:0007669"/>
    <property type="project" value="UniProtKB-UniRule"/>
</dbReference>
<evidence type="ECO:0000256" key="10">
    <source>
        <dbReference type="ARBA" id="ARBA00022605"/>
    </source>
</evidence>
<feature type="binding site" evidence="18">
    <location>
        <position position="264"/>
    </location>
    <ligand>
        <name>Zn(2+)</name>
        <dbReference type="ChEBI" id="CHEBI:29105"/>
    </ligand>
</feature>
<dbReference type="UniPathway" id="UPA00053">
    <property type="reaction ID" value="UER00085"/>
</dbReference>
<feature type="binding site" evidence="18">
    <location>
        <begin position="105"/>
        <end position="109"/>
    </location>
    <ligand>
        <name>NAD(+)</name>
        <dbReference type="ChEBI" id="CHEBI:57540"/>
    </ligand>
</feature>
<evidence type="ECO:0000313" key="22">
    <source>
        <dbReference type="EMBL" id="SMH65195.1"/>
    </source>
</evidence>
<dbReference type="Gene3D" id="1.20.1090.10">
    <property type="entry name" value="Dehydroquinate synthase-like - alpha domain"/>
    <property type="match status" value="1"/>
</dbReference>
<dbReference type="HAMAP" id="MF_00110">
    <property type="entry name" value="DHQ_synthase"/>
    <property type="match status" value="1"/>
</dbReference>
<evidence type="ECO:0000256" key="2">
    <source>
        <dbReference type="ARBA" id="ARBA00001911"/>
    </source>
</evidence>
<evidence type="ECO:0000256" key="15">
    <source>
        <dbReference type="ARBA" id="ARBA00023141"/>
    </source>
</evidence>
<keyword evidence="13 18" id="KW-0862">Zinc</keyword>
<dbReference type="InterPro" id="IPR030963">
    <property type="entry name" value="DHQ_synth_fam"/>
</dbReference>
<comment type="caution">
    <text evidence="18">Lacks conserved residue(s) required for the propagation of feature annotation.</text>
</comment>
<name>A0A060UV87_9PROT</name>
<dbReference type="PIRSF" id="PIRSF001455">
    <property type="entry name" value="DHQ_synth"/>
    <property type="match status" value="1"/>
</dbReference>
<reference evidence="21" key="2">
    <citation type="submission" date="2014-07" db="EMBL/GenBank/DDBJ databases">
        <title>Initial genome analysis of the psychrotolerant acidophile Acidithiobacillus ferrivorans CF27: insights into iron and sulfur oxidation pathways and into biofilm formation.</title>
        <authorList>
            <person name="Talla E."/>
            <person name="Hedrich S."/>
            <person name="Mangenot S."/>
            <person name="Ji B."/>
            <person name="Johnson D.B."/>
            <person name="Barbe V."/>
            <person name="Bonnefoy V."/>
        </authorList>
    </citation>
    <scope>NUCLEOTIDE SEQUENCE [LARGE SCALE GENOMIC DNA]</scope>
    <source>
        <strain evidence="21">CF27</strain>
    </source>
</reference>
<dbReference type="Proteomes" id="UP000193925">
    <property type="component" value="Chromosome AFERRI"/>
</dbReference>
<evidence type="ECO:0000256" key="13">
    <source>
        <dbReference type="ARBA" id="ARBA00022833"/>
    </source>
</evidence>
<dbReference type="PANTHER" id="PTHR43622:SF7">
    <property type="entry name" value="3-DEHYDROQUINATE SYNTHASE, CHLOROPLASTIC"/>
    <property type="match status" value="1"/>
</dbReference>
<evidence type="ECO:0000259" key="20">
    <source>
        <dbReference type="Pfam" id="PF24621"/>
    </source>
</evidence>
<dbReference type="GO" id="GO:0046872">
    <property type="term" value="F:metal ion binding"/>
    <property type="evidence" value="ECO:0007669"/>
    <property type="project" value="UniProtKB-KW"/>
</dbReference>
<gene>
    <name evidence="18 21" type="primary">aroB</name>
    <name evidence="21" type="ORF">AFERRI_10084</name>
    <name evidence="22" type="ORF">AFERRI_11230</name>
</gene>
<comment type="cofactor">
    <cofactor evidence="18">
        <name>Co(2+)</name>
        <dbReference type="ChEBI" id="CHEBI:48828"/>
    </cofactor>
    <cofactor evidence="18">
        <name>Zn(2+)</name>
        <dbReference type="ChEBI" id="CHEBI:29105"/>
    </cofactor>
    <text evidence="18">Binds 1 divalent metal cation per subunit. Can use either Co(2+) or Zn(2+).</text>
</comment>
<keyword evidence="14 18" id="KW-0520">NAD</keyword>
<comment type="function">
    <text evidence="3 18">Catalyzes the conversion of 3-deoxy-D-arabino-heptulosonate 7-phosphate (DAHP) to dehydroquinate (DHQ).</text>
</comment>
<dbReference type="GO" id="GO:0009073">
    <property type="term" value="P:aromatic amino acid family biosynthetic process"/>
    <property type="evidence" value="ECO:0007669"/>
    <property type="project" value="UniProtKB-KW"/>
</dbReference>
<dbReference type="EMBL" id="LT841305">
    <property type="protein sequence ID" value="SMH65195.1"/>
    <property type="molecule type" value="Genomic_DNA"/>
</dbReference>
<keyword evidence="11 18" id="KW-0479">Metal-binding</keyword>
<dbReference type="PANTHER" id="PTHR43622">
    <property type="entry name" value="3-DEHYDROQUINATE SYNTHASE"/>
    <property type="match status" value="1"/>
</dbReference>
<comment type="similarity">
    <text evidence="6 18">Belongs to the sugar phosphate cyclases superfamily. Dehydroquinate synthase family.</text>
</comment>
<evidence type="ECO:0000256" key="6">
    <source>
        <dbReference type="ARBA" id="ARBA00005412"/>
    </source>
</evidence>
<dbReference type="FunFam" id="3.40.50.1970:FF:000001">
    <property type="entry name" value="3-dehydroquinate synthase"/>
    <property type="match status" value="1"/>
</dbReference>
<feature type="domain" description="3-dehydroquinate synthase N-terminal" evidence="19">
    <location>
        <begin position="67"/>
        <end position="179"/>
    </location>
</feature>
<evidence type="ECO:0000256" key="7">
    <source>
        <dbReference type="ARBA" id="ARBA00013031"/>
    </source>
</evidence>
<dbReference type="InterPro" id="IPR056179">
    <property type="entry name" value="DHQS_C"/>
</dbReference>
<dbReference type="GO" id="GO:0000166">
    <property type="term" value="F:nucleotide binding"/>
    <property type="evidence" value="ECO:0007669"/>
    <property type="project" value="UniProtKB-KW"/>
</dbReference>
<evidence type="ECO:0000313" key="23">
    <source>
        <dbReference type="Proteomes" id="UP000193925"/>
    </source>
</evidence>
<dbReference type="AlphaFoldDB" id="A0A060UV87"/>
<keyword evidence="16 18" id="KW-0456">Lyase</keyword>
<comment type="subcellular location">
    <subcellularLocation>
        <location evidence="4 18">Cytoplasm</location>
    </subcellularLocation>
</comment>
<dbReference type="CDD" id="cd08195">
    <property type="entry name" value="DHQS"/>
    <property type="match status" value="1"/>
</dbReference>
<evidence type="ECO:0000259" key="19">
    <source>
        <dbReference type="Pfam" id="PF01761"/>
    </source>
</evidence>
<reference evidence="22 23" key="3">
    <citation type="submission" date="2017-03" db="EMBL/GenBank/DDBJ databases">
        <authorList>
            <person name="Regsiter A."/>
            <person name="William W."/>
        </authorList>
    </citation>
    <scope>NUCLEOTIDE SEQUENCE [LARGE SCALE GENOMIC DNA]</scope>
    <source>
        <strain evidence="22">PRJEB5721</strain>
    </source>
</reference>
<dbReference type="InterPro" id="IPR050071">
    <property type="entry name" value="Dehydroquinate_synthase"/>
</dbReference>
<evidence type="ECO:0000256" key="18">
    <source>
        <dbReference type="HAMAP-Rule" id="MF_00110"/>
    </source>
</evidence>
<dbReference type="RefSeq" id="WP_035190182.1">
    <property type="nucleotide sequence ID" value="NZ_CCCS020000001.1"/>
</dbReference>
<comment type="cofactor">
    <cofactor evidence="2 18">
        <name>NAD(+)</name>
        <dbReference type="ChEBI" id="CHEBI:57540"/>
    </cofactor>
</comment>
<feature type="binding site" evidence="18">
    <location>
        <position position="151"/>
    </location>
    <ligand>
        <name>NAD(+)</name>
        <dbReference type="ChEBI" id="CHEBI:57540"/>
    </ligand>
</feature>
<feature type="binding site" evidence="18">
    <location>
        <begin position="129"/>
        <end position="130"/>
    </location>
    <ligand>
        <name>NAD(+)</name>
        <dbReference type="ChEBI" id="CHEBI:57540"/>
    </ligand>
</feature>
<reference evidence="21" key="1">
    <citation type="submission" date="2014-03" db="EMBL/GenBank/DDBJ databases">
        <authorList>
            <person name="Genoscope - CEA"/>
        </authorList>
    </citation>
    <scope>NUCLEOTIDE SEQUENCE [LARGE SCALE GENOMIC DNA]</scope>
    <source>
        <strain evidence="21">CF27</strain>
    </source>
</reference>
<dbReference type="NCBIfam" id="TIGR01357">
    <property type="entry name" value="aroB"/>
    <property type="match status" value="1"/>
</dbReference>
<dbReference type="EMBL" id="CCCS020000001">
    <property type="protein sequence ID" value="CDQ12261.1"/>
    <property type="molecule type" value="Genomic_DNA"/>
</dbReference>
<evidence type="ECO:0000256" key="9">
    <source>
        <dbReference type="ARBA" id="ARBA00022490"/>
    </source>
</evidence>
<evidence type="ECO:0000256" key="14">
    <source>
        <dbReference type="ARBA" id="ARBA00023027"/>
    </source>
</evidence>
<evidence type="ECO:0000313" key="21">
    <source>
        <dbReference type="EMBL" id="CDQ12261.1"/>
    </source>
</evidence>
<evidence type="ECO:0000256" key="17">
    <source>
        <dbReference type="ARBA" id="ARBA00023285"/>
    </source>
</evidence>
<evidence type="ECO:0000256" key="8">
    <source>
        <dbReference type="ARBA" id="ARBA00017684"/>
    </source>
</evidence>
<keyword evidence="23" id="KW-1185">Reference proteome</keyword>
<dbReference type="InterPro" id="IPR016037">
    <property type="entry name" value="DHQ_synth_AroB"/>
</dbReference>
<dbReference type="InterPro" id="IPR030960">
    <property type="entry name" value="DHQS/DOIS_N"/>
</dbReference>
<feature type="domain" description="3-dehydroquinate synthase C-terminal" evidence="20">
    <location>
        <begin position="181"/>
        <end position="324"/>
    </location>
</feature>
<protein>
    <recommendedName>
        <fullName evidence="8 18">3-dehydroquinate synthase</fullName>
        <shortName evidence="18">DHQS</shortName>
        <ecNumber evidence="7 18">4.2.3.4</ecNumber>
    </recommendedName>
</protein>
<keyword evidence="10 18" id="KW-0028">Amino-acid biosynthesis</keyword>
<sequence>MHSLHVDLGQRSYPIHIGTGILADPALFAPALSTGPVAIITDSNVAPLYLEALHKTLRKLEKDVLTITLSAGEASKSLANIQEITGRLLSAGYGRDCTLCALGGGVVGDITGFAAAVYQRGVACIQVPTTLLAMVDSSVGGKTGVNHPLGKNMIGAFYQPRAVIADTDTLDSLPDREFRSGLAEVIKYGLINDQGFFSWLEDHMDAVLAREADALAKVIQYSCKDKADIVARDELEGGLRAILNLGHTFGHAIEATTGYGQYLHGEAVAIGIVMAADLSRRLDLIRESEQNRIYALIKATGLPTLAPAFPIADYLAFMRVDKKAEGGRVRFILLRGIGSAVITGDVPPAAIAQTLQAFMEHEHA</sequence>
<keyword evidence="15 18" id="KW-0057">Aromatic amino acid biosynthesis</keyword>
<keyword evidence="17 18" id="KW-0170">Cobalt</keyword>
<dbReference type="SUPFAM" id="SSF56796">
    <property type="entry name" value="Dehydroquinate synthase-like"/>
    <property type="match status" value="1"/>
</dbReference>
<evidence type="ECO:0000256" key="1">
    <source>
        <dbReference type="ARBA" id="ARBA00001393"/>
    </source>
</evidence>
<accession>A0A060UV87</accession>
<dbReference type="GO" id="GO:0003856">
    <property type="term" value="F:3-dehydroquinate synthase activity"/>
    <property type="evidence" value="ECO:0007669"/>
    <property type="project" value="UniProtKB-UniRule"/>
</dbReference>
<dbReference type="GO" id="GO:0008652">
    <property type="term" value="P:amino acid biosynthetic process"/>
    <property type="evidence" value="ECO:0007669"/>
    <property type="project" value="UniProtKB-KW"/>
</dbReference>
<evidence type="ECO:0000256" key="11">
    <source>
        <dbReference type="ARBA" id="ARBA00022723"/>
    </source>
</evidence>
<feature type="binding site" evidence="18">
    <location>
        <position position="184"/>
    </location>
    <ligand>
        <name>Zn(2+)</name>
        <dbReference type="ChEBI" id="CHEBI:29105"/>
    </ligand>
</feature>
<comment type="pathway">
    <text evidence="5 18">Metabolic intermediate biosynthesis; chorismate biosynthesis; chorismate from D-erythrose 4-phosphate and phosphoenolpyruvate: step 2/7.</text>
</comment>
<dbReference type="Pfam" id="PF24621">
    <property type="entry name" value="DHQS_C"/>
    <property type="match status" value="1"/>
</dbReference>
<proteinExistence type="inferred from homology"/>
<evidence type="ECO:0000256" key="3">
    <source>
        <dbReference type="ARBA" id="ARBA00003485"/>
    </source>
</evidence>
<evidence type="ECO:0000256" key="4">
    <source>
        <dbReference type="ARBA" id="ARBA00004496"/>
    </source>
</evidence>
<keyword evidence="12 18" id="KW-0547">Nucleotide-binding</keyword>
<comment type="catalytic activity">
    <reaction evidence="1 18">
        <text>7-phospho-2-dehydro-3-deoxy-D-arabino-heptonate = 3-dehydroquinate + phosphate</text>
        <dbReference type="Rhea" id="RHEA:21968"/>
        <dbReference type="ChEBI" id="CHEBI:32364"/>
        <dbReference type="ChEBI" id="CHEBI:43474"/>
        <dbReference type="ChEBI" id="CHEBI:58394"/>
        <dbReference type="EC" id="4.2.3.4"/>
    </reaction>
</comment>
<dbReference type="Gene3D" id="3.40.50.1970">
    <property type="match status" value="1"/>
</dbReference>
<evidence type="ECO:0000256" key="16">
    <source>
        <dbReference type="ARBA" id="ARBA00023239"/>
    </source>
</evidence>
<dbReference type="Pfam" id="PF01761">
    <property type="entry name" value="DHQ_synthase"/>
    <property type="match status" value="1"/>
</dbReference>